<dbReference type="InterPro" id="IPR003834">
    <property type="entry name" value="Cyt_c_assmbl_TM_dom"/>
</dbReference>
<dbReference type="PANTHER" id="PTHR31272:SF9">
    <property type="entry name" value="BLL1027 PROTEIN"/>
    <property type="match status" value="1"/>
</dbReference>
<feature type="transmembrane region" description="Helical" evidence="6">
    <location>
        <begin position="193"/>
        <end position="216"/>
    </location>
</feature>
<evidence type="ECO:0000256" key="3">
    <source>
        <dbReference type="ARBA" id="ARBA00022692"/>
    </source>
</evidence>
<dbReference type="AlphaFoldDB" id="A0A1J5TCQ1"/>
<dbReference type="PANTHER" id="PTHR31272">
    <property type="entry name" value="CYTOCHROME C-TYPE BIOGENESIS PROTEIN HI_1454-RELATED"/>
    <property type="match status" value="1"/>
</dbReference>
<feature type="transmembrane region" description="Helical" evidence="6">
    <location>
        <begin position="12"/>
        <end position="32"/>
    </location>
</feature>
<keyword evidence="4 6" id="KW-1133">Transmembrane helix</keyword>
<sequence length="242" mass="25059">MFTELGTYGLSFLAGTLSILSPCVLPLVPILIGSAVMAHRFGPFALAAGLASSFTIVGVFIASVGVAIGLDQEVFRNIAAILLILFGITLLSRSLQEKFAVASSGLSNSGQSVLSRISTDGLFGQFLLGLLLGVVWSPCVGPTLGATITLASQGQNLAHATLIMAIFGIGASAPLIVLGMLSRQAMMKFRDKMLVVGAAGKKILGALLLILGLMIVTGLDKKFETAILNAAPDWIVKLTTSI</sequence>
<dbReference type="GO" id="GO:0047134">
    <property type="term" value="F:protein-disulfide reductase [NAD(P)H] activity"/>
    <property type="evidence" value="ECO:0007669"/>
    <property type="project" value="UniProtKB-EC"/>
</dbReference>
<dbReference type="EC" id="1.8.1.8" evidence="8"/>
<proteinExistence type="inferred from homology"/>
<keyword evidence="5 6" id="KW-0472">Membrane</keyword>
<comment type="subcellular location">
    <subcellularLocation>
        <location evidence="1">Membrane</location>
        <topology evidence="1">Multi-pass membrane protein</topology>
    </subcellularLocation>
</comment>
<feature type="transmembrane region" description="Helical" evidence="6">
    <location>
        <begin position="74"/>
        <end position="92"/>
    </location>
</feature>
<feature type="transmembrane region" description="Helical" evidence="6">
    <location>
        <begin position="157"/>
        <end position="181"/>
    </location>
</feature>
<protein>
    <submittedName>
        <fullName evidence="8">Thiol:disulfide interchange protein DsbD</fullName>
        <ecNumber evidence="8">1.8.1.8</ecNumber>
    </submittedName>
</protein>
<accession>A0A1J5TCQ1</accession>
<keyword evidence="8" id="KW-0560">Oxidoreductase</keyword>
<keyword evidence="3 6" id="KW-0812">Transmembrane</keyword>
<dbReference type="EMBL" id="MLJW01000004">
    <property type="protein sequence ID" value="OIR17891.1"/>
    <property type="molecule type" value="Genomic_DNA"/>
</dbReference>
<evidence type="ECO:0000256" key="5">
    <source>
        <dbReference type="ARBA" id="ARBA00023136"/>
    </source>
</evidence>
<evidence type="ECO:0000256" key="4">
    <source>
        <dbReference type="ARBA" id="ARBA00022989"/>
    </source>
</evidence>
<comment type="caution">
    <text evidence="8">The sequence shown here is derived from an EMBL/GenBank/DDBJ whole genome shotgun (WGS) entry which is preliminary data.</text>
</comment>
<feature type="domain" description="Cytochrome C biogenesis protein transmembrane" evidence="7">
    <location>
        <begin position="10"/>
        <end position="216"/>
    </location>
</feature>
<reference evidence="8" key="1">
    <citation type="submission" date="2016-10" db="EMBL/GenBank/DDBJ databases">
        <title>Sequence of Gallionella enrichment culture.</title>
        <authorList>
            <person name="Poehlein A."/>
            <person name="Muehling M."/>
            <person name="Daniel R."/>
        </authorList>
    </citation>
    <scope>NUCLEOTIDE SEQUENCE</scope>
</reference>
<gene>
    <name evidence="8" type="primary">dsbD_3</name>
    <name evidence="8" type="ORF">GALL_21130</name>
</gene>
<dbReference type="Pfam" id="PF02683">
    <property type="entry name" value="DsbD_TM"/>
    <property type="match status" value="1"/>
</dbReference>
<evidence type="ECO:0000313" key="8">
    <source>
        <dbReference type="EMBL" id="OIR17891.1"/>
    </source>
</evidence>
<dbReference type="GO" id="GO:0017004">
    <property type="term" value="P:cytochrome complex assembly"/>
    <property type="evidence" value="ECO:0007669"/>
    <property type="project" value="InterPro"/>
</dbReference>
<evidence type="ECO:0000256" key="6">
    <source>
        <dbReference type="SAM" id="Phobius"/>
    </source>
</evidence>
<evidence type="ECO:0000256" key="1">
    <source>
        <dbReference type="ARBA" id="ARBA00004141"/>
    </source>
</evidence>
<dbReference type="InterPro" id="IPR051790">
    <property type="entry name" value="Cytochrome_c-biogenesis_DsbD"/>
</dbReference>
<feature type="transmembrane region" description="Helical" evidence="6">
    <location>
        <begin position="44"/>
        <end position="68"/>
    </location>
</feature>
<name>A0A1J5TCQ1_9ZZZZ</name>
<dbReference type="GO" id="GO:0016020">
    <property type="term" value="C:membrane"/>
    <property type="evidence" value="ECO:0007669"/>
    <property type="project" value="UniProtKB-SubCell"/>
</dbReference>
<feature type="transmembrane region" description="Helical" evidence="6">
    <location>
        <begin position="113"/>
        <end position="137"/>
    </location>
</feature>
<comment type="similarity">
    <text evidence="2">Belongs to the DsbD family.</text>
</comment>
<organism evidence="8">
    <name type="scientific">mine drainage metagenome</name>
    <dbReference type="NCBI Taxonomy" id="410659"/>
    <lineage>
        <taxon>unclassified sequences</taxon>
        <taxon>metagenomes</taxon>
        <taxon>ecological metagenomes</taxon>
    </lineage>
</organism>
<evidence type="ECO:0000259" key="7">
    <source>
        <dbReference type="Pfam" id="PF02683"/>
    </source>
</evidence>
<evidence type="ECO:0000256" key="2">
    <source>
        <dbReference type="ARBA" id="ARBA00006143"/>
    </source>
</evidence>